<organism evidence="1 2">
    <name type="scientific">Irpex rosettiformis</name>
    <dbReference type="NCBI Taxonomy" id="378272"/>
    <lineage>
        <taxon>Eukaryota</taxon>
        <taxon>Fungi</taxon>
        <taxon>Dikarya</taxon>
        <taxon>Basidiomycota</taxon>
        <taxon>Agaricomycotina</taxon>
        <taxon>Agaricomycetes</taxon>
        <taxon>Polyporales</taxon>
        <taxon>Irpicaceae</taxon>
        <taxon>Irpex</taxon>
    </lineage>
</organism>
<protein>
    <submittedName>
        <fullName evidence="1">Uncharacterized protein</fullName>
    </submittedName>
</protein>
<comment type="caution">
    <text evidence="1">The sequence shown here is derived from an EMBL/GenBank/DDBJ whole genome shotgun (WGS) entry which is preliminary data.</text>
</comment>
<evidence type="ECO:0000313" key="2">
    <source>
        <dbReference type="Proteomes" id="UP001055072"/>
    </source>
</evidence>
<dbReference type="EMBL" id="MU274907">
    <property type="protein sequence ID" value="KAI0090641.1"/>
    <property type="molecule type" value="Genomic_DNA"/>
</dbReference>
<gene>
    <name evidence="1" type="ORF">BDY19DRAFT_724369</name>
</gene>
<accession>A0ACB8U903</accession>
<dbReference type="Proteomes" id="UP001055072">
    <property type="component" value="Unassembled WGS sequence"/>
</dbReference>
<proteinExistence type="predicted"/>
<keyword evidence="2" id="KW-1185">Reference proteome</keyword>
<sequence>MLFKTIATFATFVLSAVSVIAAPTGDAEASALVKKAQPQSLSQIFAGATQSLTPLTQQLQGLGPNDMTTAKVTPIVNNIKTVLNGVISDVKSLQGQPSSVVLANNGVSANVSPSALLSVGAVASIIAQLVRIVLTALSAVFAILTAHPILAAIEIHALLVEVGQLVGTVIFTVTSVLGFLLPGLGLLLGGLLGDLGFIITDLGLGLLGGILGILL</sequence>
<name>A0ACB8U903_9APHY</name>
<reference evidence="1" key="1">
    <citation type="journal article" date="2021" name="Environ. Microbiol.">
        <title>Gene family expansions and transcriptome signatures uncover fungal adaptations to wood decay.</title>
        <authorList>
            <person name="Hage H."/>
            <person name="Miyauchi S."/>
            <person name="Viragh M."/>
            <person name="Drula E."/>
            <person name="Min B."/>
            <person name="Chaduli D."/>
            <person name="Navarro D."/>
            <person name="Favel A."/>
            <person name="Norest M."/>
            <person name="Lesage-Meessen L."/>
            <person name="Balint B."/>
            <person name="Merenyi Z."/>
            <person name="de Eugenio L."/>
            <person name="Morin E."/>
            <person name="Martinez A.T."/>
            <person name="Baldrian P."/>
            <person name="Stursova M."/>
            <person name="Martinez M.J."/>
            <person name="Novotny C."/>
            <person name="Magnuson J.K."/>
            <person name="Spatafora J.W."/>
            <person name="Maurice S."/>
            <person name="Pangilinan J."/>
            <person name="Andreopoulos W."/>
            <person name="LaButti K."/>
            <person name="Hundley H."/>
            <person name="Na H."/>
            <person name="Kuo A."/>
            <person name="Barry K."/>
            <person name="Lipzen A."/>
            <person name="Henrissat B."/>
            <person name="Riley R."/>
            <person name="Ahrendt S."/>
            <person name="Nagy L.G."/>
            <person name="Grigoriev I.V."/>
            <person name="Martin F."/>
            <person name="Rosso M.N."/>
        </authorList>
    </citation>
    <scope>NUCLEOTIDE SEQUENCE</scope>
    <source>
        <strain evidence="1">CBS 384.51</strain>
    </source>
</reference>
<evidence type="ECO:0000313" key="1">
    <source>
        <dbReference type="EMBL" id="KAI0090641.1"/>
    </source>
</evidence>